<evidence type="ECO:0000259" key="1">
    <source>
        <dbReference type="SMART" id="SM00382"/>
    </source>
</evidence>
<dbReference type="Gene3D" id="3.40.50.300">
    <property type="entry name" value="P-loop containing nucleotide triphosphate hydrolases"/>
    <property type="match status" value="1"/>
</dbReference>
<dbReference type="GO" id="GO:0016887">
    <property type="term" value="F:ATP hydrolysis activity"/>
    <property type="evidence" value="ECO:0007669"/>
    <property type="project" value="InterPro"/>
</dbReference>
<protein>
    <submittedName>
        <fullName evidence="2">DNA polymerase III delta prime subunit</fullName>
    </submittedName>
</protein>
<evidence type="ECO:0000313" key="3">
    <source>
        <dbReference type="Proteomes" id="UP000568839"/>
    </source>
</evidence>
<dbReference type="GO" id="GO:0005524">
    <property type="term" value="F:ATP binding"/>
    <property type="evidence" value="ECO:0007669"/>
    <property type="project" value="InterPro"/>
</dbReference>
<dbReference type="PANTHER" id="PTHR37291">
    <property type="entry name" value="5-METHYLCYTOSINE-SPECIFIC RESTRICTION ENZYME B"/>
    <property type="match status" value="1"/>
</dbReference>
<dbReference type="SUPFAM" id="SSF52540">
    <property type="entry name" value="P-loop containing nucleoside triphosphate hydrolases"/>
    <property type="match status" value="1"/>
</dbReference>
<dbReference type="InterPro" id="IPR052934">
    <property type="entry name" value="Methyl-DNA_Rec/Restrict_Enz"/>
</dbReference>
<feature type="domain" description="AAA+ ATPase" evidence="1">
    <location>
        <begin position="556"/>
        <end position="713"/>
    </location>
</feature>
<dbReference type="InterPro" id="IPR015947">
    <property type="entry name" value="PUA-like_sf"/>
</dbReference>
<dbReference type="RefSeq" id="WP_221434324.1">
    <property type="nucleotide sequence ID" value="NZ_JACHHJ010000005.1"/>
</dbReference>
<dbReference type="Proteomes" id="UP000568839">
    <property type="component" value="Unassembled WGS sequence"/>
</dbReference>
<dbReference type="PANTHER" id="PTHR37291:SF1">
    <property type="entry name" value="TYPE IV METHYL-DIRECTED RESTRICTION ENZYME ECOKMCRB SUBUNIT"/>
    <property type="match status" value="1"/>
</dbReference>
<gene>
    <name evidence="2" type="ORF">HNR44_003040</name>
</gene>
<sequence>MVTLAEHYQAFKNDRLNQLILNIRRFRAAQLRVMLADGTEMDVETFNKEVWVLGDAYLGNEKIDVYQLDHERDVDKISELEDALQNQTLTYKGNAMWGSGTRVFGSMLKDDDDKIDLIQDALAILNEEAYNPAEKALQIQKIKGFGPNISTGLVMVFHPEQFMIYNEKSKEACRLIYGETDNLADFQQYMQQLKEDLHIEDFLELDFFLYSWLRNESGRSDNQMAFPFSNIFANEKEAQWAFDFIADVMGKLGINSSDDERLSMTYRRNMNGIHVNFCHWIILGVYRSGDLRIPLFRKYEGFQQIERIDSFAQKENEPEVSGFRCSIDQLNDEILEALDETLIFIGERFSHYSKSPFRVHHLSKLAHAVFKPETRPQLLQEGIVDHEENRKIPGIVNYWIFQGNSNVFDVIGHLKEEGVQPWTINAHQNKIKPDDKVIVWMTGAESGCYALGTVVSGVYEIEAGDYKCDLEIDWKLIENPIMKEETKEEEALQNLKVGNQGTNFQATQEEYEVMVQLAEAKVQTTSQNPEYTIEDLQAETGMVAVKVKRWLRSLHRKGQAILYGPPGTGKTYMAEKMAKHLIGGNDGFYEIVQFHPAYAYEDFIQGIRPEKTEDGLDYPLKDGRFLGFCQRAKRKEGNCVLIIDEINRANISRVFGELMFLLEYREQKMSLAGGEELSIPPNVKIIGTMNTADRSIAIMDNALRRRFAFLSLSPNYDILRNYHQKDIEGLISTLQAINRQIGDANFELGISFFLMENLDEELEDIWRMEIEPYLEEYFFDQPDKTEMFRWEQVKDRLQV</sequence>
<dbReference type="EMBL" id="JACHHJ010000005">
    <property type="protein sequence ID" value="MBB6451046.1"/>
    <property type="molecule type" value="Genomic_DNA"/>
</dbReference>
<accession>A0A841PV72</accession>
<dbReference type="CDD" id="cd00009">
    <property type="entry name" value="AAA"/>
    <property type="match status" value="1"/>
</dbReference>
<dbReference type="InterPro" id="IPR027417">
    <property type="entry name" value="P-loop_NTPase"/>
</dbReference>
<dbReference type="Pfam" id="PF07728">
    <property type="entry name" value="AAA_5"/>
    <property type="match status" value="1"/>
</dbReference>
<dbReference type="SMART" id="SM00382">
    <property type="entry name" value="AAA"/>
    <property type="match status" value="1"/>
</dbReference>
<dbReference type="SUPFAM" id="SSF88697">
    <property type="entry name" value="PUA domain-like"/>
    <property type="match status" value="1"/>
</dbReference>
<proteinExistence type="predicted"/>
<comment type="caution">
    <text evidence="2">The sequence shown here is derived from an EMBL/GenBank/DDBJ whole genome shotgun (WGS) entry which is preliminary data.</text>
</comment>
<dbReference type="AlphaFoldDB" id="A0A841PV72"/>
<evidence type="ECO:0000313" key="2">
    <source>
        <dbReference type="EMBL" id="MBB6451046.1"/>
    </source>
</evidence>
<keyword evidence="3" id="KW-1185">Reference proteome</keyword>
<dbReference type="Pfam" id="PF01878">
    <property type="entry name" value="EVE"/>
    <property type="match status" value="1"/>
</dbReference>
<organism evidence="2 3">
    <name type="scientific">Geomicrobium halophilum</name>
    <dbReference type="NCBI Taxonomy" id="549000"/>
    <lineage>
        <taxon>Bacteria</taxon>
        <taxon>Bacillati</taxon>
        <taxon>Bacillota</taxon>
        <taxon>Bacilli</taxon>
        <taxon>Bacillales</taxon>
        <taxon>Geomicrobium</taxon>
    </lineage>
</organism>
<dbReference type="InterPro" id="IPR011704">
    <property type="entry name" value="ATPase_dyneun-rel_AAA"/>
</dbReference>
<dbReference type="Gene3D" id="3.10.590.10">
    <property type="entry name" value="ph1033 like domains"/>
    <property type="match status" value="1"/>
</dbReference>
<dbReference type="InterPro" id="IPR002740">
    <property type="entry name" value="EVE_domain"/>
</dbReference>
<reference evidence="2 3" key="1">
    <citation type="submission" date="2020-08" db="EMBL/GenBank/DDBJ databases">
        <title>Genomic Encyclopedia of Type Strains, Phase IV (KMG-IV): sequencing the most valuable type-strain genomes for metagenomic binning, comparative biology and taxonomic classification.</title>
        <authorList>
            <person name="Goeker M."/>
        </authorList>
    </citation>
    <scope>NUCLEOTIDE SEQUENCE [LARGE SCALE GENOMIC DNA]</scope>
    <source>
        <strain evidence="2 3">DSM 21769</strain>
    </source>
</reference>
<name>A0A841PV72_9BACL</name>
<dbReference type="InterPro" id="IPR003593">
    <property type="entry name" value="AAA+_ATPase"/>
</dbReference>